<name>A0A439DQR6_9MYCO</name>
<reference evidence="1 2" key="1">
    <citation type="submission" date="2013-06" db="EMBL/GenBank/DDBJ databases">
        <title>The draft sequence of the Mycobacterium elephantis genome.</title>
        <authorList>
            <person name="Pettersson F.B."/>
            <person name="Das S."/>
            <person name="Dasgupta S."/>
            <person name="Bhattacharya A."/>
            <person name="Kirsebom L.A."/>
        </authorList>
    </citation>
    <scope>NUCLEOTIDE SEQUENCE [LARGE SCALE GENOMIC DNA]</scope>
    <source>
        <strain evidence="1 2">DSM 44368</strain>
    </source>
</reference>
<comment type="caution">
    <text evidence="1">The sequence shown here is derived from an EMBL/GenBank/DDBJ whole genome shotgun (WGS) entry which is preliminary data.</text>
</comment>
<organism evidence="1 2">
    <name type="scientific">Mycolicibacterium elephantis DSM 44368</name>
    <dbReference type="NCBI Taxonomy" id="1335622"/>
    <lineage>
        <taxon>Bacteria</taxon>
        <taxon>Bacillati</taxon>
        <taxon>Actinomycetota</taxon>
        <taxon>Actinomycetes</taxon>
        <taxon>Mycobacteriales</taxon>
        <taxon>Mycobacteriaceae</taxon>
        <taxon>Mycolicibacterium</taxon>
    </lineage>
</organism>
<gene>
    <name evidence="1" type="ORF">MELE44368_23755</name>
</gene>
<protein>
    <submittedName>
        <fullName evidence="1">Uncharacterized protein</fullName>
    </submittedName>
</protein>
<dbReference type="AlphaFoldDB" id="A0A439DQR6"/>
<proteinExistence type="predicted"/>
<evidence type="ECO:0000313" key="2">
    <source>
        <dbReference type="Proteomes" id="UP000287177"/>
    </source>
</evidence>
<keyword evidence="2" id="KW-1185">Reference proteome</keyword>
<accession>A0A439DQR6</accession>
<dbReference type="EMBL" id="ATDN01000026">
    <property type="protein sequence ID" value="RWA18137.1"/>
    <property type="molecule type" value="Genomic_DNA"/>
</dbReference>
<sequence>MTIVCPLRSETNAEPLRGVPVPQTARWRAVTMLYRWPALRCAT</sequence>
<evidence type="ECO:0000313" key="1">
    <source>
        <dbReference type="EMBL" id="RWA18137.1"/>
    </source>
</evidence>
<dbReference type="Proteomes" id="UP000287177">
    <property type="component" value="Unassembled WGS sequence"/>
</dbReference>